<protein>
    <submittedName>
        <fullName evidence="1">Uncharacterized protein</fullName>
    </submittedName>
</protein>
<sequence>MWQTKAKLVALSLLLVGVKASHDPIPALSQGYALSTLNTQPLSYFQAPTIAALALPSVAHESRLVLAELQVQPAQFQILATELVRQPLQFVASAWHRYLDTWSGAQIQQLATELVTQQAWSALNWLNSHYQLADEQRTLLALHVGLSVAALPLNYATRLQLQPHSIAAQACASRVLVVVENLAALATAERLIKAYQQSPEPAPHSFCFSVPLYANGALSCQQNDEGAFAQCLWRPFLRQFQTVVTDFDFAVVITQVGKANVQHGVMTVSQTVEHATFIHELMHFHGFEDEYPFSAAKASWRCNKSGLIAPNLFVGRREDAPANWQPSPSCEKGLLPAFRPSQSWSKMQYQTVALDAQYRQLWRQEIAEDKFADIKLAHTLWQPM</sequence>
<evidence type="ECO:0000313" key="2">
    <source>
        <dbReference type="Proteomes" id="UP001595453"/>
    </source>
</evidence>
<dbReference type="RefSeq" id="WP_377125753.1">
    <property type="nucleotide sequence ID" value="NZ_JBHRSD010000027.1"/>
</dbReference>
<proteinExistence type="predicted"/>
<organism evidence="1 2">
    <name type="scientific">Pseudoalteromonas fenneropenaei</name>
    <dbReference type="NCBI Taxonomy" id="1737459"/>
    <lineage>
        <taxon>Bacteria</taxon>
        <taxon>Pseudomonadati</taxon>
        <taxon>Pseudomonadota</taxon>
        <taxon>Gammaproteobacteria</taxon>
        <taxon>Alteromonadales</taxon>
        <taxon>Pseudoalteromonadaceae</taxon>
        <taxon>Pseudoalteromonas</taxon>
    </lineage>
</organism>
<accession>A0ABV7CMK6</accession>
<reference evidence="2" key="1">
    <citation type="journal article" date="2019" name="Int. J. Syst. Evol. Microbiol.">
        <title>The Global Catalogue of Microorganisms (GCM) 10K type strain sequencing project: providing services to taxonomists for standard genome sequencing and annotation.</title>
        <authorList>
            <consortium name="The Broad Institute Genomics Platform"/>
            <consortium name="The Broad Institute Genome Sequencing Center for Infectious Disease"/>
            <person name="Wu L."/>
            <person name="Ma J."/>
        </authorList>
    </citation>
    <scope>NUCLEOTIDE SEQUENCE [LARGE SCALE GENOMIC DNA]</scope>
    <source>
        <strain evidence="2">KCTC 42730</strain>
    </source>
</reference>
<dbReference type="EMBL" id="JBHRSD010000027">
    <property type="protein sequence ID" value="MFC3033758.1"/>
    <property type="molecule type" value="Genomic_DNA"/>
</dbReference>
<gene>
    <name evidence="1" type="ORF">ACFOEE_14640</name>
</gene>
<keyword evidence="2" id="KW-1185">Reference proteome</keyword>
<evidence type="ECO:0000313" key="1">
    <source>
        <dbReference type="EMBL" id="MFC3033758.1"/>
    </source>
</evidence>
<dbReference type="Proteomes" id="UP001595453">
    <property type="component" value="Unassembled WGS sequence"/>
</dbReference>
<comment type="caution">
    <text evidence="1">The sequence shown here is derived from an EMBL/GenBank/DDBJ whole genome shotgun (WGS) entry which is preliminary data.</text>
</comment>
<name>A0ABV7CMK6_9GAMM</name>